<dbReference type="Proteomes" id="UP000002039">
    <property type="component" value="Unassembled WGS sequence"/>
</dbReference>
<dbReference type="EMBL" id="EQ999981">
    <property type="protein sequence ID" value="OAT02562.1"/>
    <property type="molecule type" value="Genomic_DNA"/>
</dbReference>
<evidence type="ECO:0000313" key="2">
    <source>
        <dbReference type="Proteomes" id="UP000002039"/>
    </source>
</evidence>
<proteinExistence type="predicted"/>
<protein>
    <submittedName>
        <fullName evidence="1">Uncharacterized protein</fullName>
    </submittedName>
</protein>
<sequence length="73" mass="8488">MKINFLTDTTLHEHSSFKTLDSDQHLFHDTILYHYTEILNNDEDDTDKTYLIMILSTTLQNLAEAQDLSTSII</sequence>
<dbReference type="GeneID" id="69032530"/>
<gene>
    <name evidence="1" type="ORF">BDCG_17638</name>
</gene>
<organism evidence="1 2">
    <name type="scientific">Ajellomyces dermatitidis (strain ER-3 / ATCC MYA-2586)</name>
    <name type="common">Blastomyces dermatitidis</name>
    <dbReference type="NCBI Taxonomy" id="559297"/>
    <lineage>
        <taxon>Eukaryota</taxon>
        <taxon>Fungi</taxon>
        <taxon>Dikarya</taxon>
        <taxon>Ascomycota</taxon>
        <taxon>Pezizomycotina</taxon>
        <taxon>Eurotiomycetes</taxon>
        <taxon>Eurotiomycetidae</taxon>
        <taxon>Onygenales</taxon>
        <taxon>Ajellomycetaceae</taxon>
        <taxon>Blastomyces</taxon>
    </lineage>
</organism>
<dbReference type="RefSeq" id="XP_045282289.1">
    <property type="nucleotide sequence ID" value="XM_045426731.1"/>
</dbReference>
<evidence type="ECO:0000313" key="1">
    <source>
        <dbReference type="EMBL" id="OAT02562.1"/>
    </source>
</evidence>
<keyword evidence="2" id="KW-1185">Reference proteome</keyword>
<name>A0ABX2VZJ2_AJEDR</name>
<reference evidence="2" key="1">
    <citation type="journal article" date="2015" name="PLoS Genet.">
        <title>The dynamic genome and transcriptome of the human fungal pathogen Blastomyces and close relative Emmonsia.</title>
        <authorList>
            <person name="Munoz J.F."/>
            <person name="Gauthier G.M."/>
            <person name="Desjardins C.A."/>
            <person name="Gallo J.E."/>
            <person name="Holder J."/>
            <person name="Sullivan T.D."/>
            <person name="Marty A.J."/>
            <person name="Carmen J.C."/>
            <person name="Chen Z."/>
            <person name="Ding L."/>
            <person name="Gujja S."/>
            <person name="Magrini V."/>
            <person name="Misas E."/>
            <person name="Mitreva M."/>
            <person name="Priest M."/>
            <person name="Saif S."/>
            <person name="Whiston E.A."/>
            <person name="Young S."/>
            <person name="Zeng Q."/>
            <person name="Goldman W.E."/>
            <person name="Mardis E.R."/>
            <person name="Taylor J.W."/>
            <person name="McEwen J.G."/>
            <person name="Clay O.K."/>
            <person name="Klein B.S."/>
            <person name="Cuomo C.A."/>
        </authorList>
    </citation>
    <scope>NUCLEOTIDE SEQUENCE [LARGE SCALE GENOMIC DNA]</scope>
    <source>
        <strain evidence="2">ER-3 / ATCC MYA-2586</strain>
    </source>
</reference>
<accession>A0ABX2VZJ2</accession>